<feature type="domain" description="HTH arsR-type" evidence="4">
    <location>
        <begin position="21"/>
        <end position="115"/>
    </location>
</feature>
<dbReference type="EMBL" id="JBHTOP010000022">
    <property type="protein sequence ID" value="MFD1671707.1"/>
    <property type="molecule type" value="Genomic_DNA"/>
</dbReference>
<dbReference type="PANTHER" id="PTHR43132">
    <property type="entry name" value="ARSENICAL RESISTANCE OPERON REPRESSOR ARSR-RELATED"/>
    <property type="match status" value="1"/>
</dbReference>
<dbReference type="CDD" id="cd00090">
    <property type="entry name" value="HTH_ARSR"/>
    <property type="match status" value="1"/>
</dbReference>
<evidence type="ECO:0000259" key="4">
    <source>
        <dbReference type="PROSITE" id="PS50987"/>
    </source>
</evidence>
<keyword evidence="1" id="KW-0805">Transcription regulation</keyword>
<reference evidence="6" key="1">
    <citation type="journal article" date="2019" name="Int. J. Syst. Evol. Microbiol.">
        <title>The Global Catalogue of Microorganisms (GCM) 10K type strain sequencing project: providing services to taxonomists for standard genome sequencing and annotation.</title>
        <authorList>
            <consortium name="The Broad Institute Genomics Platform"/>
            <consortium name="The Broad Institute Genome Sequencing Center for Infectious Disease"/>
            <person name="Wu L."/>
            <person name="Ma J."/>
        </authorList>
    </citation>
    <scope>NUCLEOTIDE SEQUENCE [LARGE SCALE GENOMIC DNA]</scope>
    <source>
        <strain evidence="6">CCM 8896</strain>
    </source>
</reference>
<proteinExistence type="predicted"/>
<sequence length="117" mass="13304">MLKNDEINHEALIANVQQSLPSEKTIDSMTQMLKTFGDKTRAKILYALFESELRVLDIASILNMSQSSVSHQLRALKEAKLVKNRKVGKEVIYALADDHVINIFRLVLEHVNEKNSN</sequence>
<evidence type="ECO:0000256" key="2">
    <source>
        <dbReference type="ARBA" id="ARBA00023125"/>
    </source>
</evidence>
<dbReference type="Proteomes" id="UP001597267">
    <property type="component" value="Unassembled WGS sequence"/>
</dbReference>
<evidence type="ECO:0000313" key="6">
    <source>
        <dbReference type="Proteomes" id="UP001597267"/>
    </source>
</evidence>
<evidence type="ECO:0000256" key="3">
    <source>
        <dbReference type="ARBA" id="ARBA00023163"/>
    </source>
</evidence>
<dbReference type="PRINTS" id="PR00778">
    <property type="entry name" value="HTHARSR"/>
</dbReference>
<dbReference type="InterPro" id="IPR036388">
    <property type="entry name" value="WH-like_DNA-bd_sf"/>
</dbReference>
<dbReference type="Pfam" id="PF01022">
    <property type="entry name" value="HTH_5"/>
    <property type="match status" value="1"/>
</dbReference>
<dbReference type="PANTHER" id="PTHR43132:SF6">
    <property type="entry name" value="HTH-TYPE TRANSCRIPTIONAL REPRESSOR CZRA"/>
    <property type="match status" value="1"/>
</dbReference>
<keyword evidence="3" id="KW-0804">Transcription</keyword>
<keyword evidence="6" id="KW-1185">Reference proteome</keyword>
<dbReference type="InterPro" id="IPR051011">
    <property type="entry name" value="Metal_resp_trans_reg"/>
</dbReference>
<accession>A0ABW4J9W4</accession>
<keyword evidence="2" id="KW-0238">DNA-binding</keyword>
<dbReference type="Gene3D" id="1.10.10.10">
    <property type="entry name" value="Winged helix-like DNA-binding domain superfamily/Winged helix DNA-binding domain"/>
    <property type="match status" value="1"/>
</dbReference>
<dbReference type="SUPFAM" id="SSF46785">
    <property type="entry name" value="Winged helix' DNA-binding domain"/>
    <property type="match status" value="1"/>
</dbReference>
<dbReference type="SMART" id="SM00418">
    <property type="entry name" value="HTH_ARSR"/>
    <property type="match status" value="1"/>
</dbReference>
<evidence type="ECO:0000256" key="1">
    <source>
        <dbReference type="ARBA" id="ARBA00023015"/>
    </source>
</evidence>
<dbReference type="InterPro" id="IPR001845">
    <property type="entry name" value="HTH_ArsR_DNA-bd_dom"/>
</dbReference>
<gene>
    <name evidence="5" type="ORF">ACFQ5M_06360</name>
</gene>
<evidence type="ECO:0000313" key="5">
    <source>
        <dbReference type="EMBL" id="MFD1671707.1"/>
    </source>
</evidence>
<dbReference type="PROSITE" id="PS50987">
    <property type="entry name" value="HTH_ARSR_2"/>
    <property type="match status" value="1"/>
</dbReference>
<protein>
    <submittedName>
        <fullName evidence="5">ArsR/SmtB family transcription factor</fullName>
    </submittedName>
</protein>
<name>A0ABW4J9W4_9LACO</name>
<comment type="caution">
    <text evidence="5">The sequence shown here is derived from an EMBL/GenBank/DDBJ whole genome shotgun (WGS) entry which is preliminary data.</text>
</comment>
<dbReference type="RefSeq" id="WP_125713704.1">
    <property type="nucleotide sequence ID" value="NZ_JBHTOP010000022.1"/>
</dbReference>
<dbReference type="InterPro" id="IPR011991">
    <property type="entry name" value="ArsR-like_HTH"/>
</dbReference>
<dbReference type="InterPro" id="IPR036390">
    <property type="entry name" value="WH_DNA-bd_sf"/>
</dbReference>
<dbReference type="NCBIfam" id="NF033788">
    <property type="entry name" value="HTH_metalloreg"/>
    <property type="match status" value="1"/>
</dbReference>
<organism evidence="5 6">
    <name type="scientific">Agrilactobacillus yilanensis</name>
    <dbReference type="NCBI Taxonomy" id="2485997"/>
    <lineage>
        <taxon>Bacteria</taxon>
        <taxon>Bacillati</taxon>
        <taxon>Bacillota</taxon>
        <taxon>Bacilli</taxon>
        <taxon>Lactobacillales</taxon>
        <taxon>Lactobacillaceae</taxon>
        <taxon>Agrilactobacillus</taxon>
    </lineage>
</organism>